<comment type="caution">
    <text evidence="2">The sequence shown here is derived from an EMBL/GenBank/DDBJ whole genome shotgun (WGS) entry which is preliminary data.</text>
</comment>
<evidence type="ECO:0000256" key="1">
    <source>
        <dbReference type="SAM" id="Phobius"/>
    </source>
</evidence>
<organism evidence="2 3">
    <name type="scientific">Thiohalorhabdus methylotrophus</name>
    <dbReference type="NCBI Taxonomy" id="3242694"/>
    <lineage>
        <taxon>Bacteria</taxon>
        <taxon>Pseudomonadati</taxon>
        <taxon>Pseudomonadota</taxon>
        <taxon>Gammaproteobacteria</taxon>
        <taxon>Thiohalorhabdales</taxon>
        <taxon>Thiohalorhabdaceae</taxon>
        <taxon>Thiohalorhabdus</taxon>
    </lineage>
</organism>
<sequence length="116" mass="12364">MGYYLTKTVITAILVVAISEVAKRSSLIGGILASVPLTSVLAMVWLYVDTGDVARVSALASSIVWLVLPSLVLFVVLPWLLHRGVSFPLALTVAIGATALAYWALVLVLARFGIRL</sequence>
<feature type="transmembrane region" description="Helical" evidence="1">
    <location>
        <begin position="59"/>
        <end position="81"/>
    </location>
</feature>
<dbReference type="InterPro" id="IPR058117">
    <property type="entry name" value="BV97_02767-like"/>
</dbReference>
<evidence type="ECO:0000313" key="3">
    <source>
        <dbReference type="Proteomes" id="UP001575181"/>
    </source>
</evidence>
<keyword evidence="3" id="KW-1185">Reference proteome</keyword>
<name>A0ABV4TSI3_9GAMM</name>
<evidence type="ECO:0000313" key="2">
    <source>
        <dbReference type="EMBL" id="MFA9460285.1"/>
    </source>
</evidence>
<keyword evidence="1" id="KW-0472">Membrane</keyword>
<gene>
    <name evidence="2" type="ORF">ACERLL_05535</name>
</gene>
<accession>A0ABV4TSI3</accession>
<protein>
    <submittedName>
        <fullName evidence="2">DUF3147 family protein</fullName>
    </submittedName>
</protein>
<proteinExistence type="predicted"/>
<dbReference type="EMBL" id="JBGUAW010000003">
    <property type="protein sequence ID" value="MFA9460285.1"/>
    <property type="molecule type" value="Genomic_DNA"/>
</dbReference>
<dbReference type="Proteomes" id="UP001575181">
    <property type="component" value="Unassembled WGS sequence"/>
</dbReference>
<feature type="transmembrane region" description="Helical" evidence="1">
    <location>
        <begin position="87"/>
        <end position="110"/>
    </location>
</feature>
<dbReference type="RefSeq" id="WP_373655069.1">
    <property type="nucleotide sequence ID" value="NZ_JBGUAW010000003.1"/>
</dbReference>
<keyword evidence="1" id="KW-0812">Transmembrane</keyword>
<feature type="transmembrane region" description="Helical" evidence="1">
    <location>
        <begin position="27"/>
        <end position="47"/>
    </location>
</feature>
<keyword evidence="1" id="KW-1133">Transmembrane helix</keyword>
<reference evidence="2 3" key="1">
    <citation type="submission" date="2024-08" db="EMBL/GenBank/DDBJ databases">
        <title>Whole-genome sequencing of halo(alkali)philic microorganisms from hypersaline lakes.</title>
        <authorList>
            <person name="Sorokin D.Y."/>
            <person name="Merkel A.Y."/>
            <person name="Messina E."/>
            <person name="Yakimov M."/>
        </authorList>
    </citation>
    <scope>NUCLEOTIDE SEQUENCE [LARGE SCALE GENOMIC DNA]</scope>
    <source>
        <strain evidence="2 3">Cl-TMA</strain>
    </source>
</reference>
<dbReference type="NCBIfam" id="NF006749">
    <property type="entry name" value="PRK09272.1-2"/>
    <property type="match status" value="1"/>
</dbReference>